<dbReference type="InterPro" id="IPR052893">
    <property type="entry name" value="TCS_response_regulator"/>
</dbReference>
<reference evidence="4" key="1">
    <citation type="submission" date="2017-02" db="EMBL/GenBank/DDBJ databases">
        <authorList>
            <person name="Varghese N."/>
            <person name="Submissions S."/>
        </authorList>
    </citation>
    <scope>NUCLEOTIDE SEQUENCE [LARGE SCALE GENOMIC DNA]</scope>
    <source>
        <strain evidence="4">SM117</strain>
    </source>
</reference>
<dbReference type="STRING" id="428990.SAMN06295987_101165"/>
<dbReference type="PANTHER" id="PTHR44520:SF2">
    <property type="entry name" value="RESPONSE REGULATOR RCP1"/>
    <property type="match status" value="1"/>
</dbReference>
<keyword evidence="4" id="KW-1185">Reference proteome</keyword>
<proteinExistence type="predicted"/>
<sequence length="148" mass="16494">MVETGECTVLADCTVLIVDDDDVAIEGVLRSFRKHDVPCRTLTAGDGKEALAVLSGDHPDKKLTTPVIVLLDLNMPRMDGFQFLEAVRADPQLRRTVIFVLSTSSRDQDRCRAYNEQVAGYMVKSEVGPQFARLAEFMTKYTLTQELP</sequence>
<evidence type="ECO:0000313" key="4">
    <source>
        <dbReference type="Proteomes" id="UP000190989"/>
    </source>
</evidence>
<dbReference type="PANTHER" id="PTHR44520">
    <property type="entry name" value="RESPONSE REGULATOR RCP1-RELATED"/>
    <property type="match status" value="1"/>
</dbReference>
<dbReference type="SMART" id="SM00448">
    <property type="entry name" value="REC"/>
    <property type="match status" value="1"/>
</dbReference>
<name>A0A1U6GRW9_9SPHN</name>
<dbReference type="Gene3D" id="3.40.50.2300">
    <property type="match status" value="1"/>
</dbReference>
<dbReference type="EMBL" id="FVZE01000001">
    <property type="protein sequence ID" value="SLJ86267.1"/>
    <property type="molecule type" value="Genomic_DNA"/>
</dbReference>
<dbReference type="Proteomes" id="UP000190989">
    <property type="component" value="Unassembled WGS sequence"/>
</dbReference>
<feature type="modified residue" description="4-aspartylphosphate" evidence="1">
    <location>
        <position position="72"/>
    </location>
</feature>
<dbReference type="SUPFAM" id="SSF52172">
    <property type="entry name" value="CheY-like"/>
    <property type="match status" value="1"/>
</dbReference>
<dbReference type="AlphaFoldDB" id="A0A1U6GRW9"/>
<accession>A0A1U6GRW9</accession>
<dbReference type="RefSeq" id="WP_054946708.1">
    <property type="nucleotide sequence ID" value="NZ_FVZE01000001.1"/>
</dbReference>
<keyword evidence="1" id="KW-0597">Phosphoprotein</keyword>
<feature type="domain" description="Response regulatory" evidence="2">
    <location>
        <begin position="14"/>
        <end position="139"/>
    </location>
</feature>
<dbReference type="PROSITE" id="PS50110">
    <property type="entry name" value="RESPONSE_REGULATORY"/>
    <property type="match status" value="1"/>
</dbReference>
<evidence type="ECO:0000313" key="3">
    <source>
        <dbReference type="EMBL" id="SLJ86267.1"/>
    </source>
</evidence>
<dbReference type="InterPro" id="IPR001789">
    <property type="entry name" value="Sig_transdc_resp-reg_receiver"/>
</dbReference>
<dbReference type="GO" id="GO:0000160">
    <property type="term" value="P:phosphorelay signal transduction system"/>
    <property type="evidence" value="ECO:0007669"/>
    <property type="project" value="InterPro"/>
</dbReference>
<protein>
    <submittedName>
        <fullName evidence="3">Response regulator receiver domain-containing protein</fullName>
    </submittedName>
</protein>
<dbReference type="CDD" id="cd17557">
    <property type="entry name" value="REC_Rcp-like"/>
    <property type="match status" value="1"/>
</dbReference>
<organism evidence="3 4">
    <name type="scientific">Novosphingobium mathurense</name>
    <dbReference type="NCBI Taxonomy" id="428990"/>
    <lineage>
        <taxon>Bacteria</taxon>
        <taxon>Pseudomonadati</taxon>
        <taxon>Pseudomonadota</taxon>
        <taxon>Alphaproteobacteria</taxon>
        <taxon>Sphingomonadales</taxon>
        <taxon>Sphingomonadaceae</taxon>
        <taxon>Novosphingobium</taxon>
    </lineage>
</organism>
<dbReference type="Pfam" id="PF00072">
    <property type="entry name" value="Response_reg"/>
    <property type="match status" value="1"/>
</dbReference>
<dbReference type="InterPro" id="IPR011006">
    <property type="entry name" value="CheY-like_superfamily"/>
</dbReference>
<gene>
    <name evidence="3" type="ORF">SAMN06295987_101165</name>
</gene>
<evidence type="ECO:0000256" key="1">
    <source>
        <dbReference type="PROSITE-ProRule" id="PRU00169"/>
    </source>
</evidence>
<evidence type="ECO:0000259" key="2">
    <source>
        <dbReference type="PROSITE" id="PS50110"/>
    </source>
</evidence>